<dbReference type="Pfam" id="PF01915">
    <property type="entry name" value="Glyco_hydro_3_C"/>
    <property type="match status" value="1"/>
</dbReference>
<organism evidence="12 13">
    <name type="scientific">Erythrobacter longus</name>
    <dbReference type="NCBI Taxonomy" id="1044"/>
    <lineage>
        <taxon>Bacteria</taxon>
        <taxon>Pseudomonadati</taxon>
        <taxon>Pseudomonadota</taxon>
        <taxon>Alphaproteobacteria</taxon>
        <taxon>Sphingomonadales</taxon>
        <taxon>Erythrobacteraceae</taxon>
        <taxon>Erythrobacter/Porphyrobacter group</taxon>
        <taxon>Erythrobacter</taxon>
    </lineage>
</organism>
<dbReference type="GO" id="GO:0009251">
    <property type="term" value="P:glucan catabolic process"/>
    <property type="evidence" value="ECO:0007669"/>
    <property type="project" value="TreeGrafter"/>
</dbReference>
<evidence type="ECO:0000256" key="1">
    <source>
        <dbReference type="ARBA" id="ARBA00000448"/>
    </source>
</evidence>
<dbReference type="Pfam" id="PF00933">
    <property type="entry name" value="Glyco_hydro_3"/>
    <property type="match status" value="1"/>
</dbReference>
<dbReference type="STRING" id="1044.EH31_11915"/>
<keyword evidence="6" id="KW-0326">Glycosidase</keyword>
<dbReference type="EC" id="3.2.1.21" evidence="3"/>
<dbReference type="Pfam" id="PF14310">
    <property type="entry name" value="Fn3-like"/>
    <property type="match status" value="1"/>
</dbReference>
<dbReference type="SMART" id="SM01217">
    <property type="entry name" value="Fn3_like"/>
    <property type="match status" value="1"/>
</dbReference>
<dbReference type="Gene3D" id="3.20.20.300">
    <property type="entry name" value="Glycoside hydrolase, family 3, N-terminal domain"/>
    <property type="match status" value="1"/>
</dbReference>
<dbReference type="InterPro" id="IPR036881">
    <property type="entry name" value="Glyco_hydro_3_C_sf"/>
</dbReference>
<dbReference type="InterPro" id="IPR051915">
    <property type="entry name" value="Cellulose_Degrad_GH3"/>
</dbReference>
<gene>
    <name evidence="12" type="ORF">EH31_11915</name>
</gene>
<evidence type="ECO:0000313" key="12">
    <source>
        <dbReference type="EMBL" id="KEO89852.1"/>
    </source>
</evidence>
<evidence type="ECO:0000256" key="10">
    <source>
        <dbReference type="SAM" id="SignalP"/>
    </source>
</evidence>
<feature type="signal peptide" evidence="10">
    <location>
        <begin position="1"/>
        <end position="36"/>
    </location>
</feature>
<dbReference type="InterPro" id="IPR017853">
    <property type="entry name" value="GH"/>
</dbReference>
<keyword evidence="5 12" id="KW-0378">Hydrolase</keyword>
<comment type="similarity">
    <text evidence="2">Belongs to the glycosyl hydrolase 3 family.</text>
</comment>
<dbReference type="InterPro" id="IPR001764">
    <property type="entry name" value="Glyco_hydro_3_N"/>
</dbReference>
<evidence type="ECO:0000256" key="8">
    <source>
        <dbReference type="ARBA" id="ARBA00032194"/>
    </source>
</evidence>
<keyword evidence="4 10" id="KW-0732">Signal</keyword>
<dbReference type="EMBL" id="JMIW01000004">
    <property type="protein sequence ID" value="KEO89852.1"/>
    <property type="molecule type" value="Genomic_DNA"/>
</dbReference>
<evidence type="ECO:0000256" key="6">
    <source>
        <dbReference type="ARBA" id="ARBA00023295"/>
    </source>
</evidence>
<dbReference type="AlphaFoldDB" id="A0A074MW66"/>
<evidence type="ECO:0000256" key="2">
    <source>
        <dbReference type="ARBA" id="ARBA00005336"/>
    </source>
</evidence>
<dbReference type="SUPFAM" id="SSF52279">
    <property type="entry name" value="Beta-D-glucan exohydrolase, C-terminal domain"/>
    <property type="match status" value="1"/>
</dbReference>
<sequence length="806" mass="87885">MERGMRRFLFGAASVLAVAAVTTVSTGIAAPSFATAQEVETPLYKDASADTEARIADLLSRMTLEEKVAQMLTIWEQKERVQGPSGDFDPDKASEAFPHGIGMIARPSDFRGVDQSNTGEAGVSAGARNRTARETVAFVNAAQRWALEETRLGIPILIHEEGLHGYVARGATSFPQAIGLASTWDPELVEQVYAVASREMRSRGAQLALSPVVDIARDPRWGRIEETYGEDPYLVSEIGLAAIRGFQGRELPLADDKVLVTLKHMTGHGQPESGTNVAPAELTEHTLRTYFFPPFERAIKEGNALSVMPSYNEIGAVPSHANGWLLNDVLKEEWGFRGAVVSDYFAIREMVTRHQMLADAKEAAERAIKAGVDSEMADADAFLELAALVEEGRVDTASIDEAVRRILRLKFVAGMFENPFADADYAEKIEANPQAIALAREAGQKSMVLLKNDGLLPLDADKLERVLVVGTHAKDTPLGGYSDVPKHVVSVLEGMERAGEGRFEVAYSEGVRITKSRDWGADPVDLVPEEENQRLIAEAVKAAQNTDVIVMVIGGNEQTSREAWAKTHLGDRTEIGLVGQQMDLARAMLATGKPVVTVLLNGRPLSIGELNETAPAILEGWYLGQETGNAVADALLGKVNPGGKMPVTVARNVGQIPVFYNHKPQGRRGYLFDTVEPLYPFGYGLSYTSFEISAPRVVGQGHTTIGDVTVEVDVMNTGDRAGDEVVQLYLRDVHASVTTPVRQLVRFERVTLQPDTSRTVRFRLKPSDFSLWNDRMQRVVEAGKFELMAGGNSRDTKKVDLELVAP</sequence>
<dbReference type="OrthoDB" id="9781691at2"/>
<dbReference type="GO" id="GO:0008422">
    <property type="term" value="F:beta-glucosidase activity"/>
    <property type="evidence" value="ECO:0007669"/>
    <property type="project" value="UniProtKB-EC"/>
</dbReference>
<comment type="caution">
    <text evidence="12">The sequence shown here is derived from an EMBL/GenBank/DDBJ whole genome shotgun (WGS) entry which is preliminary data.</text>
</comment>
<reference evidence="12 13" key="1">
    <citation type="submission" date="2014-04" db="EMBL/GenBank/DDBJ databases">
        <title>A comprehensive comparison of genomes of Erythrobacter spp. strains.</title>
        <authorList>
            <person name="Zheng Q."/>
        </authorList>
    </citation>
    <scope>NUCLEOTIDE SEQUENCE [LARGE SCALE GENOMIC DNA]</scope>
    <source>
        <strain evidence="12 13">DSM 6997</strain>
    </source>
</reference>
<dbReference type="InterPro" id="IPR036962">
    <property type="entry name" value="Glyco_hydro_3_N_sf"/>
</dbReference>
<dbReference type="PRINTS" id="PR00133">
    <property type="entry name" value="GLHYDRLASE3"/>
</dbReference>
<dbReference type="SUPFAM" id="SSF51445">
    <property type="entry name" value="(Trans)glycosidases"/>
    <property type="match status" value="1"/>
</dbReference>
<dbReference type="Gene3D" id="3.40.50.1700">
    <property type="entry name" value="Glycoside hydrolase family 3 C-terminal domain"/>
    <property type="match status" value="1"/>
</dbReference>
<evidence type="ECO:0000256" key="9">
    <source>
        <dbReference type="ARBA" id="ARBA00032594"/>
    </source>
</evidence>
<evidence type="ECO:0000313" key="13">
    <source>
        <dbReference type="Proteomes" id="UP000027647"/>
    </source>
</evidence>
<evidence type="ECO:0000256" key="3">
    <source>
        <dbReference type="ARBA" id="ARBA00012744"/>
    </source>
</evidence>
<dbReference type="eggNOG" id="COG1472">
    <property type="taxonomic scope" value="Bacteria"/>
</dbReference>
<evidence type="ECO:0000256" key="4">
    <source>
        <dbReference type="ARBA" id="ARBA00022729"/>
    </source>
</evidence>
<evidence type="ECO:0000256" key="5">
    <source>
        <dbReference type="ARBA" id="ARBA00022801"/>
    </source>
</evidence>
<dbReference type="Gene3D" id="2.60.40.10">
    <property type="entry name" value="Immunoglobulins"/>
    <property type="match status" value="1"/>
</dbReference>
<dbReference type="PANTHER" id="PTHR30620">
    <property type="entry name" value="PERIPLASMIC BETA-GLUCOSIDASE-RELATED"/>
    <property type="match status" value="1"/>
</dbReference>
<proteinExistence type="inferred from homology"/>
<name>A0A074MW66_ERYLO</name>
<dbReference type="Proteomes" id="UP000027647">
    <property type="component" value="Unassembled WGS sequence"/>
</dbReference>
<feature type="chain" id="PRO_5001697469" description="beta-glucosidase" evidence="10">
    <location>
        <begin position="37"/>
        <end position="806"/>
    </location>
</feature>
<dbReference type="InterPro" id="IPR013783">
    <property type="entry name" value="Ig-like_fold"/>
</dbReference>
<evidence type="ECO:0000256" key="7">
    <source>
        <dbReference type="ARBA" id="ARBA00031448"/>
    </source>
</evidence>
<feature type="domain" description="Fibronectin type III-like" evidence="11">
    <location>
        <begin position="724"/>
        <end position="793"/>
    </location>
</feature>
<protein>
    <recommendedName>
        <fullName evidence="3">beta-glucosidase</fullName>
        <ecNumber evidence="3">3.2.1.21</ecNumber>
    </recommendedName>
    <alternativeName>
        <fullName evidence="9">Beta-D-glucoside glucohydrolase</fullName>
    </alternativeName>
    <alternativeName>
        <fullName evidence="7">Cellobiase</fullName>
    </alternativeName>
    <alternativeName>
        <fullName evidence="8">Gentiobiase</fullName>
    </alternativeName>
</protein>
<dbReference type="PANTHER" id="PTHR30620:SF16">
    <property type="entry name" value="LYSOSOMAL BETA GLUCOSIDASE"/>
    <property type="match status" value="1"/>
</dbReference>
<keyword evidence="13" id="KW-1185">Reference proteome</keyword>
<evidence type="ECO:0000259" key="11">
    <source>
        <dbReference type="SMART" id="SM01217"/>
    </source>
</evidence>
<dbReference type="InterPro" id="IPR002772">
    <property type="entry name" value="Glyco_hydro_3_C"/>
</dbReference>
<dbReference type="InterPro" id="IPR026891">
    <property type="entry name" value="Fn3-like"/>
</dbReference>
<dbReference type="FunFam" id="2.60.40.10:FF:000495">
    <property type="entry name" value="Periplasmic beta-glucosidase"/>
    <property type="match status" value="1"/>
</dbReference>
<accession>A0A074MW66</accession>
<comment type="catalytic activity">
    <reaction evidence="1">
        <text>Hydrolysis of terminal, non-reducing beta-D-glucosyl residues with release of beta-D-glucose.</text>
        <dbReference type="EC" id="3.2.1.21"/>
    </reaction>
</comment>